<name>A0A7G2CKT3_9TRYP</name>
<feature type="compositionally biased region" description="Acidic residues" evidence="1">
    <location>
        <begin position="151"/>
        <end position="165"/>
    </location>
</feature>
<dbReference type="Proteomes" id="UP000515908">
    <property type="component" value="Chromosome 16"/>
</dbReference>
<feature type="compositionally biased region" description="Low complexity" evidence="1">
    <location>
        <begin position="777"/>
        <end position="794"/>
    </location>
</feature>
<feature type="region of interest" description="Disordered" evidence="1">
    <location>
        <begin position="861"/>
        <end position="898"/>
    </location>
</feature>
<evidence type="ECO:0000313" key="3">
    <source>
        <dbReference type="EMBL" id="CAD2220029.1"/>
    </source>
</evidence>
<evidence type="ECO:0000256" key="1">
    <source>
        <dbReference type="SAM" id="MobiDB-lite"/>
    </source>
</evidence>
<keyword evidence="4" id="KW-1185">Reference proteome</keyword>
<feature type="compositionally biased region" description="Basic and acidic residues" evidence="1">
    <location>
        <begin position="49"/>
        <end position="58"/>
    </location>
</feature>
<feature type="compositionally biased region" description="Basic and acidic residues" evidence="1">
    <location>
        <begin position="697"/>
        <end position="708"/>
    </location>
</feature>
<dbReference type="InterPro" id="IPR023214">
    <property type="entry name" value="HAD_sf"/>
</dbReference>
<dbReference type="InterPro" id="IPR031315">
    <property type="entry name" value="LNS2/PITP"/>
</dbReference>
<feature type="compositionally biased region" description="Basic and acidic residues" evidence="1">
    <location>
        <begin position="874"/>
        <end position="884"/>
    </location>
</feature>
<accession>A0A7G2CKT3</accession>
<reference evidence="3 4" key="1">
    <citation type="submission" date="2020-08" db="EMBL/GenBank/DDBJ databases">
        <authorList>
            <person name="Newling K."/>
            <person name="Davey J."/>
            <person name="Forrester S."/>
        </authorList>
    </citation>
    <scope>NUCLEOTIDE SEQUENCE [LARGE SCALE GENOMIC DNA]</scope>
    <source>
        <strain evidence="4">Crithidia deanei Carvalho (ATCC PRA-265)</strain>
    </source>
</reference>
<dbReference type="VEuPathDB" id="TriTrypDB:ADEAN_000754300"/>
<protein>
    <submittedName>
        <fullName evidence="3">LNS2 (Lipin/Ned1/Smp2), putative</fullName>
    </submittedName>
</protein>
<dbReference type="GO" id="GO:0008195">
    <property type="term" value="F:phosphatidate phosphatase activity"/>
    <property type="evidence" value="ECO:0007669"/>
    <property type="project" value="TreeGrafter"/>
</dbReference>
<dbReference type="Pfam" id="PF08235">
    <property type="entry name" value="LNS2"/>
    <property type="match status" value="1"/>
</dbReference>
<sequence>MKMWSRADKIVQLEVNGVMTRAVMKLASDGEAYWLQPNYPLHGGTAGQQEKRPAETRQAEGATDAPRTSTTAKPNEADPSSLPTKGKKVNFDASSMQAEHKPTTAERLHSANNLIQAVNAFSNSKKRVSRTLLSNDSFLQQQAAKEGIHAEEDDGGDGEEGDDREPSDGDAFSEEDERLKEDILLAEKKLAEKGEDFIMTETPAAAPAEWKEDDDSVEDDDQYYLAPIDADDALYMNEDAPYENSSGSVFVAVASTELDGGDGNLIDEMGSIGSVDDIRPSPKIATHPPGTSSSNSTDAMAFNAADSYFVKTLVPSPEDLQKLNLKPGHNHVRYIIWKNSGVTNTSFDASPTEMEEVDPSGKKTDYLKSNTQEEHTNYVCISSSIFLWSEEDKIIISDVDGTITKSDMWGHWYIGVGRGNDWTHPGVASLYRKIVRNGYKIVYLTARSVTQINATKDYLFNQIKQEESSYFTGEGANNATSSNNSLPLGPVLTVPQKFFTALTKEVMKKSHIFKIACLTSLMNCFPPEVKKPFFAGFGNRINDVISYDAVKVSTHRIFIIDEKSVLHCCKVKHSYTDLAHLVNEIFPPLVKTIHTGTYTSTNPLDTSSLAPLTRLGSDSSSISVQNERDHHLTKNFSLADNLFNSSSSSSSASSVTGDEVAPSARVAAPQAPRRTQVPVDSDFNSFNYWRVDPTTLVEDRSGHHKEATKSSSTKGASDGRRESNTKQNSGSYKGGTPPLERGKEGAEELTPVKGKAASAGSTISVSPLPKDPKTSQNSNNNNKGGFFSFGFNRGKTNKSDLEMKDEKYFQSRKYTHPDYLPLSVTVPDPDEKTETPATATNATPNAAAANSGGWAFWKKRSSNTVPVSAQTSTEEFKKEEEVEHPLAAPSVTNQDKQV</sequence>
<feature type="region of interest" description="Disordered" evidence="1">
    <location>
        <begin position="647"/>
        <end position="680"/>
    </location>
</feature>
<feature type="region of interest" description="Disordered" evidence="1">
    <location>
        <begin position="697"/>
        <end position="800"/>
    </location>
</feature>
<gene>
    <name evidence="3" type="ORF">ADEAN_000754300</name>
</gene>
<dbReference type="Gene3D" id="3.40.50.1000">
    <property type="entry name" value="HAD superfamily/HAD-like"/>
    <property type="match status" value="1"/>
</dbReference>
<feature type="region of interest" description="Disordered" evidence="1">
    <location>
        <begin position="819"/>
        <end position="848"/>
    </location>
</feature>
<organism evidence="3 4">
    <name type="scientific">Angomonas deanei</name>
    <dbReference type="NCBI Taxonomy" id="59799"/>
    <lineage>
        <taxon>Eukaryota</taxon>
        <taxon>Discoba</taxon>
        <taxon>Euglenozoa</taxon>
        <taxon>Kinetoplastea</taxon>
        <taxon>Metakinetoplastina</taxon>
        <taxon>Trypanosomatida</taxon>
        <taxon>Trypanosomatidae</taxon>
        <taxon>Strigomonadinae</taxon>
        <taxon>Angomonas</taxon>
    </lineage>
</organism>
<dbReference type="PANTHER" id="PTHR12181:SF12">
    <property type="entry name" value="PHOSPHATIDATE PHOSPHATASE"/>
    <property type="match status" value="1"/>
</dbReference>
<dbReference type="SUPFAM" id="SSF56784">
    <property type="entry name" value="HAD-like"/>
    <property type="match status" value="1"/>
</dbReference>
<dbReference type="OrthoDB" id="4567at2759"/>
<proteinExistence type="predicted"/>
<feature type="region of interest" description="Disordered" evidence="1">
    <location>
        <begin position="43"/>
        <end position="88"/>
    </location>
</feature>
<dbReference type="EMBL" id="LR877160">
    <property type="protein sequence ID" value="CAD2220029.1"/>
    <property type="molecule type" value="Genomic_DNA"/>
</dbReference>
<dbReference type="SMART" id="SM00775">
    <property type="entry name" value="LNS2"/>
    <property type="match status" value="1"/>
</dbReference>
<dbReference type="InterPro" id="IPR036412">
    <property type="entry name" value="HAD-like_sf"/>
</dbReference>
<feature type="compositionally biased region" description="Polar residues" evidence="1">
    <location>
        <begin position="862"/>
        <end position="873"/>
    </location>
</feature>
<dbReference type="PANTHER" id="PTHR12181">
    <property type="entry name" value="LIPIN"/>
    <property type="match status" value="1"/>
</dbReference>
<feature type="compositionally biased region" description="Low complexity" evidence="1">
    <location>
        <begin position="835"/>
        <end position="848"/>
    </location>
</feature>
<evidence type="ECO:0000313" key="4">
    <source>
        <dbReference type="Proteomes" id="UP000515908"/>
    </source>
</evidence>
<dbReference type="InterPro" id="IPR026058">
    <property type="entry name" value="LIPIN"/>
</dbReference>
<dbReference type="AlphaFoldDB" id="A0A7G2CKT3"/>
<feature type="domain" description="LNS2/PITP" evidence="2">
    <location>
        <begin position="394"/>
        <end position="569"/>
    </location>
</feature>
<dbReference type="InterPro" id="IPR013209">
    <property type="entry name" value="LNS2"/>
</dbReference>
<evidence type="ECO:0000259" key="2">
    <source>
        <dbReference type="SMART" id="SM00775"/>
    </source>
</evidence>
<feature type="region of interest" description="Disordered" evidence="1">
    <location>
        <begin position="142"/>
        <end position="178"/>
    </location>
</feature>